<dbReference type="EMBL" id="CADEPI010000015">
    <property type="protein sequence ID" value="CAB3364180.1"/>
    <property type="molecule type" value="Genomic_DNA"/>
</dbReference>
<dbReference type="InterPro" id="IPR013761">
    <property type="entry name" value="SAM/pointed_sf"/>
</dbReference>
<dbReference type="SMART" id="SM00248">
    <property type="entry name" value="ANK"/>
    <property type="match status" value="2"/>
</dbReference>
<evidence type="ECO:0000256" key="7">
    <source>
        <dbReference type="ARBA" id="ARBA00033987"/>
    </source>
</evidence>
<keyword evidence="3" id="KW-0548">Nucleotidyltransferase</keyword>
<dbReference type="InterPro" id="IPR002110">
    <property type="entry name" value="Ankyrin_rpt"/>
</dbReference>
<dbReference type="PANTHER" id="PTHR24171">
    <property type="entry name" value="ANKYRIN REPEAT DOMAIN-CONTAINING PROTEIN 39-RELATED"/>
    <property type="match status" value="1"/>
</dbReference>
<feature type="compositionally biased region" description="Low complexity" evidence="9">
    <location>
        <begin position="332"/>
        <end position="342"/>
    </location>
</feature>
<evidence type="ECO:0000256" key="5">
    <source>
        <dbReference type="ARBA" id="ARBA00023043"/>
    </source>
</evidence>
<evidence type="ECO:0000259" key="10">
    <source>
        <dbReference type="SMART" id="SM00454"/>
    </source>
</evidence>
<dbReference type="EC" id="2.4.2.30" evidence="1"/>
<comment type="caution">
    <text evidence="11">The sequence shown here is derived from an EMBL/GenBank/DDBJ whole genome shotgun (WGS) entry which is preliminary data.</text>
</comment>
<dbReference type="SUPFAM" id="SSF48403">
    <property type="entry name" value="Ankyrin repeat"/>
    <property type="match status" value="1"/>
</dbReference>
<keyword evidence="2" id="KW-0328">Glycosyltransferase</keyword>
<evidence type="ECO:0000313" key="11">
    <source>
        <dbReference type="EMBL" id="CAB3364180.1"/>
    </source>
</evidence>
<dbReference type="SUPFAM" id="SSF47769">
    <property type="entry name" value="SAM/Pointed domain"/>
    <property type="match status" value="1"/>
</dbReference>
<feature type="region of interest" description="Disordered" evidence="9">
    <location>
        <begin position="316"/>
        <end position="361"/>
    </location>
</feature>
<feature type="domain" description="SAM" evidence="10">
    <location>
        <begin position="360"/>
        <end position="425"/>
    </location>
</feature>
<protein>
    <recommendedName>
        <fullName evidence="1">NAD(+) ADP-ribosyltransferase</fullName>
        <ecNumber evidence="1">2.4.2.30</ecNumber>
    </recommendedName>
</protein>
<sequence length="437" mass="48530">MATDRFHRAARDSLLDVLKEATRRDCNLKDEDGMTPTLWAAFEGNLDALRLLVGRGGDPDKADHFGNTALHLSSARGHLNCVTFLANFGVNLWALDIDFHSAKELAAMNNRDEVLRFLDSAVTAEEVAKPKVAKAKRDKALKDAEKRLKELEKQQHKKADRLAEKEQRRLKKERQKMDVPDTTMPHRPSHVLAALKKAKGVDSAKFSDIVQGAGQRKNVVGAQKKIQSKTADFKITDEGDGRQRTVRSLSGLRRDSEVMYVGAYDKKGGINSSNRTLSEPEFLHNDALSEPSSIFDRPGFGSVAFRNSITATLNAMPSVREGSNGDVRNRRNSLGSAGSSGSRGRRQVPWDDEDVESDDEDDAEWSPLQLFLLAHGLGEHVQTFINEQIDLEALMLLTDHDLVALGLPLGPRRKLLKALEDRRQALDEPGEVEDSQL</sequence>
<evidence type="ECO:0000256" key="9">
    <source>
        <dbReference type="SAM" id="MobiDB-lite"/>
    </source>
</evidence>
<feature type="region of interest" description="Disordered" evidence="9">
    <location>
        <begin position="151"/>
        <end position="186"/>
    </location>
</feature>
<keyword evidence="4" id="KW-0677">Repeat</keyword>
<feature type="repeat" description="ANK" evidence="8">
    <location>
        <begin position="65"/>
        <end position="97"/>
    </location>
</feature>
<keyword evidence="3" id="KW-0808">Transferase</keyword>
<dbReference type="Proteomes" id="UP000494165">
    <property type="component" value="Unassembled WGS sequence"/>
</dbReference>
<dbReference type="AlphaFoldDB" id="A0A8S1C5X3"/>
<dbReference type="PANTHER" id="PTHR24171:SF9">
    <property type="entry name" value="ANKYRIN REPEAT DOMAIN-CONTAINING PROTEIN 39"/>
    <property type="match status" value="1"/>
</dbReference>
<dbReference type="OrthoDB" id="76949at2759"/>
<dbReference type="Gene3D" id="1.10.150.50">
    <property type="entry name" value="Transcription Factor, Ets-1"/>
    <property type="match status" value="1"/>
</dbReference>
<dbReference type="Pfam" id="PF12796">
    <property type="entry name" value="Ank_2"/>
    <property type="match status" value="1"/>
</dbReference>
<dbReference type="GO" id="GO:0016779">
    <property type="term" value="F:nucleotidyltransferase activity"/>
    <property type="evidence" value="ECO:0007669"/>
    <property type="project" value="UniProtKB-KW"/>
</dbReference>
<gene>
    <name evidence="11" type="ORF">CLODIP_2_CD14466</name>
</gene>
<evidence type="ECO:0000256" key="6">
    <source>
        <dbReference type="ARBA" id="ARBA00024347"/>
    </source>
</evidence>
<dbReference type="FunFam" id="1.25.40.20:FF:000074">
    <property type="entry name" value="Usher syndrome type-1G protein isoform X1"/>
    <property type="match status" value="1"/>
</dbReference>
<dbReference type="Pfam" id="PF00536">
    <property type="entry name" value="SAM_1"/>
    <property type="match status" value="1"/>
</dbReference>
<evidence type="ECO:0000313" key="12">
    <source>
        <dbReference type="Proteomes" id="UP000494165"/>
    </source>
</evidence>
<comment type="similarity">
    <text evidence="6">Belongs to the ARTD/PARP family.</text>
</comment>
<keyword evidence="5 8" id="KW-0040">ANK repeat</keyword>
<dbReference type="SMART" id="SM00454">
    <property type="entry name" value="SAM"/>
    <property type="match status" value="1"/>
</dbReference>
<dbReference type="InterPro" id="IPR001660">
    <property type="entry name" value="SAM"/>
</dbReference>
<reference evidence="11 12" key="1">
    <citation type="submission" date="2020-04" db="EMBL/GenBank/DDBJ databases">
        <authorList>
            <person name="Alioto T."/>
            <person name="Alioto T."/>
            <person name="Gomez Garrido J."/>
        </authorList>
    </citation>
    <scope>NUCLEOTIDE SEQUENCE [LARGE SCALE GENOMIC DNA]</scope>
</reference>
<feature type="repeat" description="ANK" evidence="8">
    <location>
        <begin position="32"/>
        <end position="64"/>
    </location>
</feature>
<accession>A0A8S1C5X3</accession>
<name>A0A8S1C5X3_9INSE</name>
<dbReference type="GO" id="GO:0003950">
    <property type="term" value="F:NAD+ poly-ADP-ribosyltransferase activity"/>
    <property type="evidence" value="ECO:0007669"/>
    <property type="project" value="UniProtKB-EC"/>
</dbReference>
<evidence type="ECO:0000256" key="3">
    <source>
        <dbReference type="ARBA" id="ARBA00022695"/>
    </source>
</evidence>
<keyword evidence="12" id="KW-1185">Reference proteome</keyword>
<evidence type="ECO:0000256" key="1">
    <source>
        <dbReference type="ARBA" id="ARBA00012020"/>
    </source>
</evidence>
<feature type="compositionally biased region" description="Acidic residues" evidence="9">
    <location>
        <begin position="350"/>
        <end position="361"/>
    </location>
</feature>
<evidence type="ECO:0000256" key="8">
    <source>
        <dbReference type="PROSITE-ProRule" id="PRU00023"/>
    </source>
</evidence>
<comment type="catalytic activity">
    <reaction evidence="7">
        <text>NAD(+) + (ADP-D-ribosyl)n-acceptor = nicotinamide + (ADP-D-ribosyl)n+1-acceptor + H(+).</text>
        <dbReference type="EC" id="2.4.2.30"/>
    </reaction>
</comment>
<dbReference type="PROSITE" id="PS50088">
    <property type="entry name" value="ANK_REPEAT"/>
    <property type="match status" value="2"/>
</dbReference>
<proteinExistence type="inferred from homology"/>
<dbReference type="Gene3D" id="1.25.40.20">
    <property type="entry name" value="Ankyrin repeat-containing domain"/>
    <property type="match status" value="1"/>
</dbReference>
<dbReference type="PROSITE" id="PS50297">
    <property type="entry name" value="ANK_REP_REGION"/>
    <property type="match status" value="2"/>
</dbReference>
<evidence type="ECO:0000256" key="4">
    <source>
        <dbReference type="ARBA" id="ARBA00022737"/>
    </source>
</evidence>
<evidence type="ECO:0000256" key="2">
    <source>
        <dbReference type="ARBA" id="ARBA00022676"/>
    </source>
</evidence>
<organism evidence="11 12">
    <name type="scientific">Cloeon dipterum</name>
    <dbReference type="NCBI Taxonomy" id="197152"/>
    <lineage>
        <taxon>Eukaryota</taxon>
        <taxon>Metazoa</taxon>
        <taxon>Ecdysozoa</taxon>
        <taxon>Arthropoda</taxon>
        <taxon>Hexapoda</taxon>
        <taxon>Insecta</taxon>
        <taxon>Pterygota</taxon>
        <taxon>Palaeoptera</taxon>
        <taxon>Ephemeroptera</taxon>
        <taxon>Pisciforma</taxon>
        <taxon>Baetidae</taxon>
        <taxon>Cloeon</taxon>
    </lineage>
</organism>
<dbReference type="InterPro" id="IPR036770">
    <property type="entry name" value="Ankyrin_rpt-contain_sf"/>
</dbReference>